<dbReference type="SUPFAM" id="SSF53448">
    <property type="entry name" value="Nucleotide-diphospho-sugar transferases"/>
    <property type="match status" value="1"/>
</dbReference>
<dbReference type="InterPro" id="IPR029044">
    <property type="entry name" value="Nucleotide-diphossugar_trans"/>
</dbReference>
<evidence type="ECO:0000313" key="2">
    <source>
        <dbReference type="EMBL" id="EPI09817.1"/>
    </source>
</evidence>
<dbReference type="GO" id="GO:0016758">
    <property type="term" value="F:hexosyltransferase activity"/>
    <property type="evidence" value="ECO:0007669"/>
    <property type="project" value="UniProtKB-ARBA"/>
</dbReference>
<name>A0AB73A7I2_ENTFC</name>
<dbReference type="CDD" id="cd00761">
    <property type="entry name" value="Glyco_tranf_GTA_type"/>
    <property type="match status" value="1"/>
</dbReference>
<evidence type="ECO:0000313" key="3">
    <source>
        <dbReference type="Proteomes" id="UP000014622"/>
    </source>
</evidence>
<accession>A0AB73A7I2</accession>
<feature type="domain" description="Glycosyltransferase 2-like" evidence="1">
    <location>
        <begin position="5"/>
        <end position="139"/>
    </location>
</feature>
<comment type="caution">
    <text evidence="2">The sequence shown here is derived from an EMBL/GenBank/DDBJ whole genome shotgun (WGS) entry which is preliminary data.</text>
</comment>
<proteinExistence type="predicted"/>
<dbReference type="Gene3D" id="3.90.550.10">
    <property type="entry name" value="Spore Coat Polysaccharide Biosynthesis Protein SpsA, Chain A"/>
    <property type="match status" value="1"/>
</dbReference>
<dbReference type="InterPro" id="IPR001173">
    <property type="entry name" value="Glyco_trans_2-like"/>
</dbReference>
<protein>
    <submittedName>
        <fullName evidence="2">Glycosyltransferase, group 2 family protein</fullName>
    </submittedName>
</protein>
<dbReference type="AlphaFoldDB" id="A0AB73A7I2"/>
<dbReference type="PANTHER" id="PTHR22916">
    <property type="entry name" value="GLYCOSYLTRANSFERASE"/>
    <property type="match status" value="1"/>
</dbReference>
<dbReference type="Pfam" id="PF00535">
    <property type="entry name" value="Glycos_transf_2"/>
    <property type="match status" value="1"/>
</dbReference>
<reference evidence="2 3" key="1">
    <citation type="submission" date="2013-06" db="EMBL/GenBank/DDBJ databases">
        <authorList>
            <person name="Weinstock G."/>
            <person name="Sodergren E."/>
            <person name="Lobos E.A."/>
            <person name="Fulton L."/>
            <person name="Fulton R."/>
            <person name="Courtney L."/>
            <person name="Fronick C."/>
            <person name="O'Laughlin M."/>
            <person name="Godfrey J."/>
            <person name="Wilson R.M."/>
            <person name="Miner T."/>
            <person name="Farmer C."/>
            <person name="Delehaunty K."/>
            <person name="Cordes M."/>
            <person name="Minx P."/>
            <person name="Tomlinson C."/>
            <person name="Chen J."/>
            <person name="Wollam A."/>
            <person name="Pepin K.H."/>
            <person name="Bhonagiri V."/>
            <person name="Zhang X."/>
            <person name="Warren W."/>
            <person name="Mitreva M."/>
            <person name="Mardis E.R."/>
            <person name="Wilson R.K."/>
        </authorList>
    </citation>
    <scope>NUCLEOTIDE SEQUENCE [LARGE SCALE GENOMIC DNA]</scope>
    <source>
        <strain evidence="2 3">SD2A-2</strain>
    </source>
</reference>
<dbReference type="Proteomes" id="UP000014622">
    <property type="component" value="Unassembled WGS sequence"/>
</dbReference>
<organism evidence="2 3">
    <name type="scientific">Enterococcus faecium SD2A-2</name>
    <dbReference type="NCBI Taxonomy" id="1244154"/>
    <lineage>
        <taxon>Bacteria</taxon>
        <taxon>Bacillati</taxon>
        <taxon>Bacillota</taxon>
        <taxon>Bacilli</taxon>
        <taxon>Lactobacillales</taxon>
        <taxon>Enterococcaceae</taxon>
        <taxon>Enterococcus</taxon>
    </lineage>
</organism>
<dbReference type="RefSeq" id="WP_016629177.1">
    <property type="nucleotide sequence ID" value="NZ_KE352032.1"/>
</dbReference>
<evidence type="ECO:0000259" key="1">
    <source>
        <dbReference type="Pfam" id="PF00535"/>
    </source>
</evidence>
<gene>
    <name evidence="2" type="ORF">D356_02347</name>
</gene>
<dbReference type="EMBL" id="ATIT01000119">
    <property type="protein sequence ID" value="EPI09817.1"/>
    <property type="molecule type" value="Genomic_DNA"/>
</dbReference>
<dbReference type="PANTHER" id="PTHR22916:SF3">
    <property type="entry name" value="UDP-GLCNAC:BETAGAL BETA-1,3-N-ACETYLGLUCOSAMINYLTRANSFERASE-LIKE PROTEIN 1"/>
    <property type="match status" value="1"/>
</dbReference>
<sequence length="248" mass="29611">MKKVSIVMPAYNASRFITESVNSVQNQTYNNWEIIIVNDASTDDTQYRLESMAKKDNRIKIINLEKNMGAAYARNIAIKNTRGEFIAFLDSDDTWYPKKLERQLKFMERTESKFSCTFYNKIDENSENLDRIIRYPKYANYEMLLKYCPGNSTVIYNAEELGKFFIPNIKKRNDYIMWLKIIKESKYLNCLEEVLSSHRERSDSLSSNKKTLLKYHWIIYRKYEKLSAFKSSFLLLFWIKKTLIRSKF</sequence>